<dbReference type="PANTHER" id="PTHR13206:SF0">
    <property type="entry name" value="E3 UBIQUITIN-PROTEIN LIGASE FANCL"/>
    <property type="match status" value="1"/>
</dbReference>
<dbReference type="CDD" id="cd23831">
    <property type="entry name" value="DRWD-N_FANCL"/>
    <property type="match status" value="1"/>
</dbReference>
<evidence type="ECO:0000259" key="2">
    <source>
        <dbReference type="Pfam" id="PF11793"/>
    </source>
</evidence>
<dbReference type="InterPro" id="IPR043898">
    <property type="entry name" value="FANCL_d2"/>
</dbReference>
<dbReference type="GO" id="GO:0043240">
    <property type="term" value="C:Fanconi anaemia nuclear complex"/>
    <property type="evidence" value="ECO:0007669"/>
    <property type="project" value="InterPro"/>
</dbReference>
<dbReference type="Gene3D" id="3.10.110.20">
    <property type="entry name" value="RWD domain-like"/>
    <property type="match status" value="1"/>
</dbReference>
<evidence type="ECO:0000256" key="1">
    <source>
        <dbReference type="SAM" id="MobiDB-lite"/>
    </source>
</evidence>
<evidence type="ECO:0000313" key="6">
    <source>
        <dbReference type="Proteomes" id="UP001163823"/>
    </source>
</evidence>
<dbReference type="PANTHER" id="PTHR13206">
    <property type="entry name" value="UBIQUITIN LIGASE PROTEIN PHF9 FANCONI ANEMIA GROUP L PROTEIN"/>
    <property type="match status" value="1"/>
</dbReference>
<keyword evidence="6" id="KW-1185">Reference proteome</keyword>
<dbReference type="GO" id="GO:0061630">
    <property type="term" value="F:ubiquitin protein ligase activity"/>
    <property type="evidence" value="ECO:0007669"/>
    <property type="project" value="TreeGrafter"/>
</dbReference>
<feature type="domain" description="FANCL UBC-like" evidence="4">
    <location>
        <begin position="189"/>
        <end position="283"/>
    </location>
</feature>
<feature type="non-terminal residue" evidence="5">
    <location>
        <position position="373"/>
    </location>
</feature>
<dbReference type="InterPro" id="IPR043003">
    <property type="entry name" value="FANCL_d3_sf"/>
</dbReference>
<proteinExistence type="predicted"/>
<dbReference type="KEGG" id="qsa:O6P43_024504"/>
<feature type="domain" description="FANCL UBC-like" evidence="3">
    <location>
        <begin position="99"/>
        <end position="187"/>
    </location>
</feature>
<accession>A0AAD7L7K5</accession>
<dbReference type="Gene3D" id="3.10.110.10">
    <property type="entry name" value="Ubiquitin Conjugating Enzyme"/>
    <property type="match status" value="1"/>
</dbReference>
<dbReference type="InterPro" id="IPR026848">
    <property type="entry name" value="Fancl"/>
</dbReference>
<dbReference type="Gene3D" id="3.30.40.10">
    <property type="entry name" value="Zinc/RING finger domain, C3HC4 (zinc finger)"/>
    <property type="match status" value="1"/>
</dbReference>
<dbReference type="CDD" id="cd23832">
    <property type="entry name" value="DRWD-C_FANCL"/>
    <property type="match status" value="1"/>
</dbReference>
<evidence type="ECO:0000259" key="3">
    <source>
        <dbReference type="Pfam" id="PF18890"/>
    </source>
</evidence>
<feature type="compositionally biased region" description="Polar residues" evidence="1">
    <location>
        <begin position="64"/>
        <end position="84"/>
    </location>
</feature>
<name>A0AAD7L7K5_QUISA</name>
<dbReference type="AlphaFoldDB" id="A0AAD7L7K5"/>
<evidence type="ECO:0000259" key="4">
    <source>
        <dbReference type="Pfam" id="PF18891"/>
    </source>
</evidence>
<sequence>KIKNKLNSLLSFHFLSVPLRLLKTKRKKLSPLHFFQPLGNGKGKCNSLSEVETTRLVESHSKAKWTNSTSNNQRYGTSSSCYSESTEGTRCRKLAETSAFYRLVYSEIEEIGWKHLVRSAGDLKSLSFRILDNKGRVHIMEIQLDIHYPRFPPSISADVPYIFDLRWSMSSRLRDLVQQFQEHLKKLEDFWSIMDDIDKFLWVVDPKHPSRAMAYRQINIGNDCYIMLSINSRDPRSLPECRFMGADPIVNSLISIWRRNSKRWIKDNPFLENLARVLETQLLRPPDVPKNNQQLECGICYAQFLPVDDELEPKSGSATDYTCDNSKCNRAFHSVCLGDWLRSITTTRQSFNVYFGSCPYCSEPVAVKINSKK</sequence>
<dbReference type="Pfam" id="PF18891">
    <property type="entry name" value="FANCL_d3"/>
    <property type="match status" value="1"/>
</dbReference>
<comment type="caution">
    <text evidence="5">The sequence shown here is derived from an EMBL/GenBank/DDBJ whole genome shotgun (WGS) entry which is preliminary data.</text>
</comment>
<dbReference type="SMART" id="SM01197">
    <property type="entry name" value="FANCL_C"/>
    <property type="match status" value="1"/>
</dbReference>
<gene>
    <name evidence="5" type="ORF">O6P43_024504</name>
</gene>
<dbReference type="InterPro" id="IPR026850">
    <property type="entry name" value="FANCL_C"/>
</dbReference>
<organism evidence="5 6">
    <name type="scientific">Quillaja saponaria</name>
    <name type="common">Soap bark tree</name>
    <dbReference type="NCBI Taxonomy" id="32244"/>
    <lineage>
        <taxon>Eukaryota</taxon>
        <taxon>Viridiplantae</taxon>
        <taxon>Streptophyta</taxon>
        <taxon>Embryophyta</taxon>
        <taxon>Tracheophyta</taxon>
        <taxon>Spermatophyta</taxon>
        <taxon>Magnoliopsida</taxon>
        <taxon>eudicotyledons</taxon>
        <taxon>Gunneridae</taxon>
        <taxon>Pentapetalae</taxon>
        <taxon>rosids</taxon>
        <taxon>fabids</taxon>
        <taxon>Fabales</taxon>
        <taxon>Quillajaceae</taxon>
        <taxon>Quillaja</taxon>
    </lineage>
</organism>
<feature type="region of interest" description="Disordered" evidence="1">
    <location>
        <begin position="62"/>
        <end position="84"/>
    </location>
</feature>
<protein>
    <submittedName>
        <fullName evidence="5">E3 ubiquitin-protein ligase FANCL-like</fullName>
    </submittedName>
</protein>
<dbReference type="SUPFAM" id="SSF57850">
    <property type="entry name" value="RING/U-box"/>
    <property type="match status" value="1"/>
</dbReference>
<dbReference type="InterPro" id="IPR016135">
    <property type="entry name" value="UBQ-conjugating_enzyme/RWD"/>
</dbReference>
<dbReference type="InterPro" id="IPR013083">
    <property type="entry name" value="Znf_RING/FYVE/PHD"/>
</dbReference>
<evidence type="ECO:0000313" key="5">
    <source>
        <dbReference type="EMBL" id="KAJ7952703.1"/>
    </source>
</evidence>
<dbReference type="GO" id="GO:0006513">
    <property type="term" value="P:protein monoubiquitination"/>
    <property type="evidence" value="ECO:0007669"/>
    <property type="project" value="TreeGrafter"/>
</dbReference>
<dbReference type="EMBL" id="JARAOO010000010">
    <property type="protein sequence ID" value="KAJ7952703.1"/>
    <property type="molecule type" value="Genomic_DNA"/>
</dbReference>
<dbReference type="Proteomes" id="UP001163823">
    <property type="component" value="Chromosome 10"/>
</dbReference>
<dbReference type="Pfam" id="PF18890">
    <property type="entry name" value="FANCL_d2"/>
    <property type="match status" value="1"/>
</dbReference>
<dbReference type="CDD" id="cd16490">
    <property type="entry name" value="RING-CH-C4HC3_FANCL"/>
    <property type="match status" value="1"/>
</dbReference>
<dbReference type="InterPro" id="IPR044037">
    <property type="entry name" value="FANCL_d3"/>
</dbReference>
<dbReference type="Pfam" id="PF11793">
    <property type="entry name" value="FANCL_C"/>
    <property type="match status" value="1"/>
</dbReference>
<feature type="domain" description="FANCL C-terminal" evidence="2">
    <location>
        <begin position="293"/>
        <end position="369"/>
    </location>
</feature>
<dbReference type="GO" id="GO:0036297">
    <property type="term" value="P:interstrand cross-link repair"/>
    <property type="evidence" value="ECO:0007669"/>
    <property type="project" value="InterPro"/>
</dbReference>
<reference evidence="5" key="1">
    <citation type="journal article" date="2023" name="Science">
        <title>Elucidation of the pathway for biosynthesis of saponin adjuvants from the soapbark tree.</title>
        <authorList>
            <person name="Reed J."/>
            <person name="Orme A."/>
            <person name="El-Demerdash A."/>
            <person name="Owen C."/>
            <person name="Martin L.B.B."/>
            <person name="Misra R.C."/>
            <person name="Kikuchi S."/>
            <person name="Rejzek M."/>
            <person name="Martin A.C."/>
            <person name="Harkess A."/>
            <person name="Leebens-Mack J."/>
            <person name="Louveau T."/>
            <person name="Stephenson M.J."/>
            <person name="Osbourn A."/>
        </authorList>
    </citation>
    <scope>NUCLEOTIDE SEQUENCE</scope>
    <source>
        <strain evidence="5">S10</strain>
    </source>
</reference>